<dbReference type="PRINTS" id="PR00081">
    <property type="entry name" value="GDHRDH"/>
</dbReference>
<dbReference type="PANTHER" id="PTHR43490:SF99">
    <property type="entry name" value="SHORT-CHAIN DEHYDROGENASE_REDUCTASE"/>
    <property type="match status" value="1"/>
</dbReference>
<dbReference type="CDD" id="cd05324">
    <property type="entry name" value="carb_red_PTCR-like_SDR_c"/>
    <property type="match status" value="1"/>
</dbReference>
<organism evidence="5 6">
    <name type="scientific">Pusillimonas noertemannii</name>
    <dbReference type="NCBI Taxonomy" id="305977"/>
    <lineage>
        <taxon>Bacteria</taxon>
        <taxon>Pseudomonadati</taxon>
        <taxon>Pseudomonadota</taxon>
        <taxon>Betaproteobacteria</taxon>
        <taxon>Burkholderiales</taxon>
        <taxon>Alcaligenaceae</taxon>
        <taxon>Pusillimonas</taxon>
    </lineage>
</organism>
<protein>
    <submittedName>
        <fullName evidence="5">NAD(P)-dependent dehydrogenase (Short-subunit alcohol dehydrogenase family)</fullName>
    </submittedName>
</protein>
<dbReference type="Gene3D" id="3.40.50.720">
    <property type="entry name" value="NAD(P)-binding Rossmann-like Domain"/>
    <property type="match status" value="1"/>
</dbReference>
<name>A0A2U1CHL9_9BURK</name>
<dbReference type="AlphaFoldDB" id="A0A2U1CHL9"/>
<dbReference type="PANTHER" id="PTHR43490">
    <property type="entry name" value="(+)-NEOMENTHOL DEHYDROGENASE"/>
    <property type="match status" value="1"/>
</dbReference>
<keyword evidence="3" id="KW-0560">Oxidoreductase</keyword>
<dbReference type="InterPro" id="IPR036291">
    <property type="entry name" value="NAD(P)-bd_dom_sf"/>
</dbReference>
<dbReference type="RefSeq" id="WP_116519442.1">
    <property type="nucleotide sequence ID" value="NZ_JACCEX010000006.1"/>
</dbReference>
<keyword evidence="2" id="KW-0521">NADP</keyword>
<dbReference type="Proteomes" id="UP000246145">
    <property type="component" value="Unassembled WGS sequence"/>
</dbReference>
<keyword evidence="6" id="KW-1185">Reference proteome</keyword>
<evidence type="ECO:0000256" key="3">
    <source>
        <dbReference type="ARBA" id="ARBA00023002"/>
    </source>
</evidence>
<accession>A0A2U1CHL9</accession>
<evidence type="ECO:0000313" key="5">
    <source>
        <dbReference type="EMBL" id="PVY60392.1"/>
    </source>
</evidence>
<reference evidence="5 6" key="1">
    <citation type="submission" date="2018-04" db="EMBL/GenBank/DDBJ databases">
        <title>Genomic Encyclopedia of Type Strains, Phase IV (KMG-IV): sequencing the most valuable type-strain genomes for metagenomic binning, comparative biology and taxonomic classification.</title>
        <authorList>
            <person name="Goeker M."/>
        </authorList>
    </citation>
    <scope>NUCLEOTIDE SEQUENCE [LARGE SCALE GENOMIC DNA]</scope>
    <source>
        <strain evidence="5 6">DSM 10065</strain>
    </source>
</reference>
<dbReference type="SUPFAM" id="SSF51735">
    <property type="entry name" value="NAD(P)-binding Rossmann-fold domains"/>
    <property type="match status" value="1"/>
</dbReference>
<dbReference type="PRINTS" id="PR00080">
    <property type="entry name" value="SDRFAMILY"/>
</dbReference>
<gene>
    <name evidence="5" type="ORF">C7440_3635</name>
</gene>
<evidence type="ECO:0000256" key="1">
    <source>
        <dbReference type="ARBA" id="ARBA00006484"/>
    </source>
</evidence>
<evidence type="ECO:0000313" key="6">
    <source>
        <dbReference type="Proteomes" id="UP000246145"/>
    </source>
</evidence>
<dbReference type="OrthoDB" id="9803333at2"/>
<dbReference type="GO" id="GO:0016616">
    <property type="term" value="F:oxidoreductase activity, acting on the CH-OH group of donors, NAD or NADP as acceptor"/>
    <property type="evidence" value="ECO:0007669"/>
    <property type="project" value="InterPro"/>
</dbReference>
<evidence type="ECO:0000256" key="2">
    <source>
        <dbReference type="ARBA" id="ARBA00022857"/>
    </source>
</evidence>
<comment type="similarity">
    <text evidence="1 4">Belongs to the short-chain dehydrogenases/reductases (SDR) family.</text>
</comment>
<dbReference type="InterPro" id="IPR002347">
    <property type="entry name" value="SDR_fam"/>
</dbReference>
<sequence>MNSSDKPIALVTGANKGIGLETVRQLAERGYIVYLACRDPRLGEQARKELDMPQADIRVVQLDVTAPATLVSCFNTLHEAEGRLDVLVNNAGVQLERLAPTECTEEALRQTYEVNVFGPVLLTQRLMPLLRAGARRTIVNVSSELGSLSLHSYPDFAFHRVNLFAYNSSKAALNAFTVLLAKELLAEGFKVNSVNPGYTKTGLNQFNGTRSVAQAAEVIVHYATLDASGPTGGFFMEGGPVPW</sequence>
<comment type="caution">
    <text evidence="5">The sequence shown here is derived from an EMBL/GenBank/DDBJ whole genome shotgun (WGS) entry which is preliminary data.</text>
</comment>
<proteinExistence type="inferred from homology"/>
<dbReference type="Pfam" id="PF00106">
    <property type="entry name" value="adh_short"/>
    <property type="match status" value="1"/>
</dbReference>
<dbReference type="InterPro" id="IPR045313">
    <property type="entry name" value="CBR1-like"/>
</dbReference>
<dbReference type="EMBL" id="QEKO01000009">
    <property type="protein sequence ID" value="PVY60392.1"/>
    <property type="molecule type" value="Genomic_DNA"/>
</dbReference>
<evidence type="ECO:0000256" key="4">
    <source>
        <dbReference type="RuleBase" id="RU000363"/>
    </source>
</evidence>